<keyword evidence="4" id="KW-0472">Membrane</keyword>
<evidence type="ECO:0000256" key="3">
    <source>
        <dbReference type="ARBA" id="ARBA00022679"/>
    </source>
</evidence>
<keyword evidence="7" id="KW-1185">Reference proteome</keyword>
<dbReference type="SUPFAM" id="SSF53756">
    <property type="entry name" value="UDP-Glycosyltransferase/glycogen phosphorylase"/>
    <property type="match status" value="1"/>
</dbReference>
<gene>
    <name evidence="6" type="ORF">QLX08_009786</name>
</gene>
<keyword evidence="4" id="KW-0812">Transmembrane</keyword>
<keyword evidence="2" id="KW-0328">Glycosyltransferase</keyword>
<evidence type="ECO:0008006" key="8">
    <source>
        <dbReference type="Google" id="ProtNLM"/>
    </source>
</evidence>
<dbReference type="InterPro" id="IPR050271">
    <property type="entry name" value="UDP-glycosyltransferase"/>
</dbReference>
<reference evidence="6 7" key="1">
    <citation type="submission" date="2024-05" db="EMBL/GenBank/DDBJ databases">
        <title>The nuclear and mitochondrial genome assemblies of Tetragonisca angustula (Apidae: Meliponini), a tiny yet remarkable pollinator in the Neotropics.</title>
        <authorList>
            <person name="Ferrari R."/>
            <person name="Ricardo P.C."/>
            <person name="Dias F.C."/>
            <person name="Araujo N.S."/>
            <person name="Soares D.O."/>
            <person name="Zhou Q.-S."/>
            <person name="Zhu C.-D."/>
            <person name="Coutinho L."/>
            <person name="Airas M.C."/>
            <person name="Batista T.M."/>
        </authorList>
    </citation>
    <scope>NUCLEOTIDE SEQUENCE [LARGE SCALE GENOMIC DNA]</scope>
    <source>
        <strain evidence="6">ASF017062</strain>
        <tissue evidence="6">Abdomen</tissue>
    </source>
</reference>
<dbReference type="EMBL" id="JAWNGG020000225">
    <property type="protein sequence ID" value="KAK9296117.1"/>
    <property type="molecule type" value="Genomic_DNA"/>
</dbReference>
<keyword evidence="4" id="KW-1133">Transmembrane helix</keyword>
<dbReference type="Pfam" id="PF00201">
    <property type="entry name" value="UDPGT"/>
    <property type="match status" value="1"/>
</dbReference>
<organism evidence="6 7">
    <name type="scientific">Tetragonisca angustula</name>
    <dbReference type="NCBI Taxonomy" id="166442"/>
    <lineage>
        <taxon>Eukaryota</taxon>
        <taxon>Metazoa</taxon>
        <taxon>Ecdysozoa</taxon>
        <taxon>Arthropoda</taxon>
        <taxon>Hexapoda</taxon>
        <taxon>Insecta</taxon>
        <taxon>Pterygota</taxon>
        <taxon>Neoptera</taxon>
        <taxon>Endopterygota</taxon>
        <taxon>Hymenoptera</taxon>
        <taxon>Apocrita</taxon>
        <taxon>Aculeata</taxon>
        <taxon>Apoidea</taxon>
        <taxon>Anthophila</taxon>
        <taxon>Apidae</taxon>
        <taxon>Tetragonisca</taxon>
    </lineage>
</organism>
<dbReference type="Proteomes" id="UP001432146">
    <property type="component" value="Unassembled WGS sequence"/>
</dbReference>
<dbReference type="PANTHER" id="PTHR48043">
    <property type="entry name" value="EG:EG0003.4 PROTEIN-RELATED"/>
    <property type="match status" value="1"/>
</dbReference>
<accession>A0AAW0ZF41</accession>
<keyword evidence="5" id="KW-0732">Signal</keyword>
<keyword evidence="3" id="KW-0808">Transferase</keyword>
<name>A0AAW0ZF41_9HYME</name>
<dbReference type="InterPro" id="IPR002213">
    <property type="entry name" value="UDP_glucos_trans"/>
</dbReference>
<dbReference type="FunFam" id="3.40.50.2000:FF:000021">
    <property type="entry name" value="UDP-glucuronosyltransferase"/>
    <property type="match status" value="1"/>
</dbReference>
<evidence type="ECO:0000313" key="6">
    <source>
        <dbReference type="EMBL" id="KAK9296117.1"/>
    </source>
</evidence>
<evidence type="ECO:0000313" key="7">
    <source>
        <dbReference type="Proteomes" id="UP001432146"/>
    </source>
</evidence>
<dbReference type="Gene3D" id="3.40.50.2000">
    <property type="entry name" value="Glycogen Phosphorylase B"/>
    <property type="match status" value="2"/>
</dbReference>
<evidence type="ECO:0000256" key="2">
    <source>
        <dbReference type="ARBA" id="ARBA00022676"/>
    </source>
</evidence>
<dbReference type="GO" id="GO:0008194">
    <property type="term" value="F:UDP-glycosyltransferase activity"/>
    <property type="evidence" value="ECO:0007669"/>
    <property type="project" value="InterPro"/>
</dbReference>
<feature type="transmembrane region" description="Helical" evidence="4">
    <location>
        <begin position="487"/>
        <end position="507"/>
    </location>
</feature>
<comment type="similarity">
    <text evidence="1">Belongs to the UDP-glycosyltransferase family.</text>
</comment>
<protein>
    <recommendedName>
        <fullName evidence="8">Glucuronosyltransferase</fullName>
    </recommendedName>
</protein>
<dbReference type="CDD" id="cd03784">
    <property type="entry name" value="GT1_Gtf-like"/>
    <property type="match status" value="1"/>
</dbReference>
<proteinExistence type="inferred from homology"/>
<dbReference type="AlphaFoldDB" id="A0AAW0ZF41"/>
<dbReference type="PANTHER" id="PTHR48043:SF159">
    <property type="entry name" value="EG:EG0003.4 PROTEIN-RELATED"/>
    <property type="match status" value="1"/>
</dbReference>
<feature type="signal peptide" evidence="5">
    <location>
        <begin position="1"/>
        <end position="23"/>
    </location>
</feature>
<evidence type="ECO:0000256" key="4">
    <source>
        <dbReference type="SAM" id="Phobius"/>
    </source>
</evidence>
<comment type="caution">
    <text evidence="6">The sequence shown here is derived from an EMBL/GenBank/DDBJ whole genome shotgun (WGS) entry which is preliminary data.</text>
</comment>
<evidence type="ECO:0000256" key="5">
    <source>
        <dbReference type="SAM" id="SignalP"/>
    </source>
</evidence>
<feature type="chain" id="PRO_5043799687" description="Glucuronosyltransferase" evidence="5">
    <location>
        <begin position="24"/>
        <end position="526"/>
    </location>
</feature>
<sequence>MKLNVTSLLLVLCVLCVAEKTECYRILATIATPSYSHQIPYRALWLELHKRGHKVVLVTPDPIPNINSPNFTQIDISHAYEIIGTLNFVQSRFNGQPWTQFIEEQLMAIGVNFVENIFNNTEFKKMYAPDSDAKFDILLTEYLYGPAAVGIAHRFNVPIIGLSSLGLASWAEHVLGGLVLPSHESTWEMEANTGTNLPFLKRVRNFVSFWRFLHFLYTELLPINQQLAEKYLGPLPPLIDIMKNKTSMVFINQAIAITPARPQLANAISFTSFHIQDKLPPLPKDLQEFVDSAKNGFIYFSLGSNAKSSTLPVKTQRVFCDVFATLPYRIVWKYEKDLPGKPDNVYSAKWLPQQTLLAHPNVKLFIYQGGLQSSEEAIHFGVPVLGFAIFADQDYQVGRMEALGVGKHLEIKTVTKEELKSSIIELITNKQYKERMINTRNIIKDRPYDIVKNLAWWTEYVIRTKGAPHLRSSIAFQPWYQRYDLDVIVFLTIVVFLIASSTLYLIAKLFVQLHRQITQSQKLKMN</sequence>
<evidence type="ECO:0000256" key="1">
    <source>
        <dbReference type="ARBA" id="ARBA00009995"/>
    </source>
</evidence>